<evidence type="ECO:0000313" key="2">
    <source>
        <dbReference type="EMBL" id="MEX6632509.1"/>
    </source>
</evidence>
<accession>A0ABV3Z146</accession>
<protein>
    <submittedName>
        <fullName evidence="2">TIGR03084 family metal-binding protein</fullName>
    </submittedName>
</protein>
<proteinExistence type="predicted"/>
<dbReference type="SUPFAM" id="SSF109854">
    <property type="entry name" value="DinB/YfiT-like putative metalloenzymes"/>
    <property type="match status" value="1"/>
</dbReference>
<dbReference type="RefSeq" id="WP_369312433.1">
    <property type="nucleotide sequence ID" value="NZ_JBEHZE010000001.1"/>
</dbReference>
<evidence type="ECO:0000259" key="1">
    <source>
        <dbReference type="Pfam" id="PF11716"/>
    </source>
</evidence>
<dbReference type="Pfam" id="PF11716">
    <property type="entry name" value="MDMPI_N"/>
    <property type="match status" value="1"/>
</dbReference>
<evidence type="ECO:0000313" key="3">
    <source>
        <dbReference type="Proteomes" id="UP001560685"/>
    </source>
</evidence>
<dbReference type="NCBIfam" id="TIGR03084">
    <property type="entry name" value="TIGR03084 family metal-binding protein"/>
    <property type="match status" value="1"/>
</dbReference>
<feature type="domain" description="Mycothiol-dependent maleylpyruvate isomerase metal-binding" evidence="1">
    <location>
        <begin position="10"/>
        <end position="149"/>
    </location>
</feature>
<dbReference type="NCBIfam" id="TIGR03083">
    <property type="entry name" value="maleylpyruvate isomerase family mycothiol-dependent enzyme"/>
    <property type="match status" value="1"/>
</dbReference>
<dbReference type="Proteomes" id="UP001560685">
    <property type="component" value="Unassembled WGS sequence"/>
</dbReference>
<name>A0ABV3Z146_9PROT</name>
<dbReference type="InterPro" id="IPR034660">
    <property type="entry name" value="DinB/YfiT-like"/>
</dbReference>
<dbReference type="InterPro" id="IPR017518">
    <property type="entry name" value="CHP03084"/>
</dbReference>
<gene>
    <name evidence="2" type="ORF">ABFZ84_03015</name>
</gene>
<dbReference type="InterPro" id="IPR024344">
    <property type="entry name" value="MDMPI_metal-binding"/>
</dbReference>
<keyword evidence="3" id="KW-1185">Reference proteome</keyword>
<sequence>MHNAAKDFLTECDTLYDLLCNIDEQDLKCVTQFKKWTIEDIVAHLHMWNVTALLTLKDQEQFRSFLADILPVMGQEGHIKAQRFWLEKHSNNAQGRALIDTWRSFYPQLAGAYRQTSPDQRVAWVGPEMTTTAKIIARQMESWAHGQAIFDILGAEREDSDRIRNICHLGVTTYSWTFRNRQITPPQPKPHVRLTAPSGAEWSWNDAQTDNFVRGSAVEFAQVVTQTRNIADTKLETFGDAATQWMAIAQCFAGPPEDPPAIGTRFINKWRVQIKIR</sequence>
<comment type="caution">
    <text evidence="2">The sequence shown here is derived from an EMBL/GenBank/DDBJ whole genome shotgun (WGS) entry which is preliminary data.</text>
</comment>
<dbReference type="EMBL" id="JBEHZE010000001">
    <property type="protein sequence ID" value="MEX6632509.1"/>
    <property type="molecule type" value="Genomic_DNA"/>
</dbReference>
<dbReference type="Gene3D" id="1.20.120.450">
    <property type="entry name" value="dinb family like domain"/>
    <property type="match status" value="1"/>
</dbReference>
<reference evidence="2 3" key="1">
    <citation type="submission" date="2024-05" db="EMBL/GenBank/DDBJ databases">
        <title>Three bacterial strains, DH-69, EH-24, and ECK-19 isolated from coastal sediments.</title>
        <authorList>
            <person name="Ye Y.-Q."/>
            <person name="Du Z.-J."/>
        </authorList>
    </citation>
    <scope>NUCLEOTIDE SEQUENCE [LARGE SCALE GENOMIC DNA]</scope>
    <source>
        <strain evidence="2 3">ECK-19</strain>
    </source>
</reference>
<organism evidence="2 3">
    <name type="scientific">Hyphococcus lacteus</name>
    <dbReference type="NCBI Taxonomy" id="3143536"/>
    <lineage>
        <taxon>Bacteria</taxon>
        <taxon>Pseudomonadati</taxon>
        <taxon>Pseudomonadota</taxon>
        <taxon>Alphaproteobacteria</taxon>
        <taxon>Parvularculales</taxon>
        <taxon>Parvularculaceae</taxon>
        <taxon>Hyphococcus</taxon>
    </lineage>
</organism>
<dbReference type="InterPro" id="IPR017517">
    <property type="entry name" value="Maleyloyr_isom"/>
</dbReference>